<reference evidence="3" key="1">
    <citation type="journal article" date="2019" name="Int. J. Syst. Evol. Microbiol.">
        <title>The Global Catalogue of Microorganisms (GCM) 10K type strain sequencing project: providing services to taxonomists for standard genome sequencing and annotation.</title>
        <authorList>
            <consortium name="The Broad Institute Genomics Platform"/>
            <consortium name="The Broad Institute Genome Sequencing Center for Infectious Disease"/>
            <person name="Wu L."/>
            <person name="Ma J."/>
        </authorList>
    </citation>
    <scope>NUCLEOTIDE SEQUENCE [LARGE SCALE GENOMIC DNA]</scope>
    <source>
        <strain evidence="3">JCM 17705</strain>
    </source>
</reference>
<keyword evidence="3" id="KW-1185">Reference proteome</keyword>
<feature type="transmembrane region" description="Helical" evidence="1">
    <location>
        <begin position="145"/>
        <end position="171"/>
    </location>
</feature>
<feature type="transmembrane region" description="Helical" evidence="1">
    <location>
        <begin position="178"/>
        <end position="199"/>
    </location>
</feature>
<feature type="transmembrane region" description="Helical" evidence="1">
    <location>
        <begin position="258"/>
        <end position="276"/>
    </location>
</feature>
<dbReference type="InterPro" id="IPR045625">
    <property type="entry name" value="DUF6427"/>
</dbReference>
<dbReference type="EMBL" id="BAABFT010000010">
    <property type="protein sequence ID" value="GAA4331014.1"/>
    <property type="molecule type" value="Genomic_DNA"/>
</dbReference>
<comment type="caution">
    <text evidence="2">The sequence shown here is derived from an EMBL/GenBank/DDBJ whole genome shotgun (WGS) entry which is preliminary data.</text>
</comment>
<protein>
    <recommendedName>
        <fullName evidence="4">Beta-carotene 15,15'-monooxygenase</fullName>
    </recommendedName>
</protein>
<feature type="transmembrane region" description="Helical" evidence="1">
    <location>
        <begin position="307"/>
        <end position="325"/>
    </location>
</feature>
<feature type="transmembrane region" description="Helical" evidence="1">
    <location>
        <begin position="226"/>
        <end position="246"/>
    </location>
</feature>
<dbReference type="RefSeq" id="WP_345212600.1">
    <property type="nucleotide sequence ID" value="NZ_BAABFT010000010.1"/>
</dbReference>
<feature type="transmembrane region" description="Helical" evidence="1">
    <location>
        <begin position="54"/>
        <end position="76"/>
    </location>
</feature>
<keyword evidence="1" id="KW-1133">Transmembrane helix</keyword>
<dbReference type="Pfam" id="PF19992">
    <property type="entry name" value="DUF6427"/>
    <property type="match status" value="1"/>
</dbReference>
<keyword evidence="1" id="KW-0812">Transmembrane</keyword>
<feature type="transmembrane region" description="Helical" evidence="1">
    <location>
        <begin position="97"/>
        <end position="125"/>
    </location>
</feature>
<evidence type="ECO:0000313" key="2">
    <source>
        <dbReference type="EMBL" id="GAA4331014.1"/>
    </source>
</evidence>
<feature type="transmembrane region" description="Helical" evidence="1">
    <location>
        <begin position="282"/>
        <end position="300"/>
    </location>
</feature>
<sequence length="328" mass="38187">MINLFRSYNPLNILWLAVLVIALRIGYIIGAPDKLEFVFVESFARLLVPVSYEYALTPFLNVLLAGALVFAQALLLNKLVNQFNLLGKPSFLPALMYVTISALFTPFLILSAPLICNFLVIWMLYKLFSLYKGDDIKSSGYDLGMIVAIGSLIYLPFIYMFLAVWIALIIFRPFNWREWIAVILGYATIFFFLAVLYYLNDRFHTFYKIWLPLGTQFPNHISINNYTYVLLAPVVFILVLSVFKLQQGFFKSYVHIRKAFQLLLIMFIIAGLSFYVKRQFQLNHFLLCVVPVAITFAYYFLYTTSKWFYESLYLLLLAGIIYFQFNTF</sequence>
<name>A0ABP8GX00_9SPHI</name>
<accession>A0ABP8GX00</accession>
<proteinExistence type="predicted"/>
<evidence type="ECO:0000313" key="3">
    <source>
        <dbReference type="Proteomes" id="UP001500582"/>
    </source>
</evidence>
<dbReference type="Proteomes" id="UP001500582">
    <property type="component" value="Unassembled WGS sequence"/>
</dbReference>
<evidence type="ECO:0008006" key="4">
    <source>
        <dbReference type="Google" id="ProtNLM"/>
    </source>
</evidence>
<gene>
    <name evidence="2" type="ORF">GCM10023149_36620</name>
</gene>
<evidence type="ECO:0000256" key="1">
    <source>
        <dbReference type="SAM" id="Phobius"/>
    </source>
</evidence>
<organism evidence="2 3">
    <name type="scientific">Mucilaginibacter gynuensis</name>
    <dbReference type="NCBI Taxonomy" id="1302236"/>
    <lineage>
        <taxon>Bacteria</taxon>
        <taxon>Pseudomonadati</taxon>
        <taxon>Bacteroidota</taxon>
        <taxon>Sphingobacteriia</taxon>
        <taxon>Sphingobacteriales</taxon>
        <taxon>Sphingobacteriaceae</taxon>
        <taxon>Mucilaginibacter</taxon>
    </lineage>
</organism>
<keyword evidence="1" id="KW-0472">Membrane</keyword>